<evidence type="ECO:0000313" key="2">
    <source>
        <dbReference type="Proteomes" id="UP000051448"/>
    </source>
</evidence>
<keyword evidence="2" id="KW-1185">Reference proteome</keyword>
<reference evidence="1 2" key="1">
    <citation type="journal article" date="2015" name="Genome Announc.">
        <title>Expanding the biotechnology potential of lactobacilli through comparative genomics of 213 strains and associated genera.</title>
        <authorList>
            <person name="Sun Z."/>
            <person name="Harris H.M."/>
            <person name="McCann A."/>
            <person name="Guo C."/>
            <person name="Argimon S."/>
            <person name="Zhang W."/>
            <person name="Yang X."/>
            <person name="Jeffery I.B."/>
            <person name="Cooney J.C."/>
            <person name="Kagawa T.F."/>
            <person name="Liu W."/>
            <person name="Song Y."/>
            <person name="Salvetti E."/>
            <person name="Wrobel A."/>
            <person name="Rasinkangas P."/>
            <person name="Parkhill J."/>
            <person name="Rea M.C."/>
            <person name="O'Sullivan O."/>
            <person name="Ritari J."/>
            <person name="Douillard F.P."/>
            <person name="Paul Ross R."/>
            <person name="Yang R."/>
            <person name="Briner A.E."/>
            <person name="Felis G.E."/>
            <person name="de Vos W.M."/>
            <person name="Barrangou R."/>
            <person name="Klaenhammer T.R."/>
            <person name="Caufield P.W."/>
            <person name="Cui Y."/>
            <person name="Zhang H."/>
            <person name="O'Toole P.W."/>
        </authorList>
    </citation>
    <scope>NUCLEOTIDE SEQUENCE [LARGE SCALE GENOMIC DNA]</scope>
    <source>
        <strain evidence="1 2">DSM 19519</strain>
    </source>
</reference>
<dbReference type="PATRIC" id="fig|1423759.3.peg.2286"/>
<evidence type="ECO:0000313" key="1">
    <source>
        <dbReference type="EMBL" id="KRL02239.1"/>
    </source>
</evidence>
<dbReference type="OrthoDB" id="2190459at2"/>
<sequence length="143" mass="16240">MDQKLFSNVVLVSAEIEEVKRLLEEPENLLKWIPEITTVDKKKHDFSITRAKPALNQQETITVEKGNNSVIYDSKGGRLEYQIVFLLSGQAGQTTIQEDVYVEKQTDIFLPLKLLVPIAKYSFNTNLNNLVAFIESGIVRKNS</sequence>
<protein>
    <submittedName>
        <fullName evidence="1">Uncharacterized protein</fullName>
    </submittedName>
</protein>
<organism evidence="1 2">
    <name type="scientific">Liquorilactobacillus hordei DSM 19519</name>
    <dbReference type="NCBI Taxonomy" id="1423759"/>
    <lineage>
        <taxon>Bacteria</taxon>
        <taxon>Bacillati</taxon>
        <taxon>Bacillota</taxon>
        <taxon>Bacilli</taxon>
        <taxon>Lactobacillales</taxon>
        <taxon>Lactobacillaceae</taxon>
        <taxon>Liquorilactobacillus</taxon>
    </lineage>
</organism>
<dbReference type="GeneID" id="98309790"/>
<accession>A0A0R1M2H5</accession>
<proteinExistence type="predicted"/>
<dbReference type="RefSeq" id="WP_057870469.1">
    <property type="nucleotide sequence ID" value="NZ_AZDX01000083.1"/>
</dbReference>
<name>A0A0R1M2H5_9LACO</name>
<dbReference type="EMBL" id="AZDX01000083">
    <property type="protein sequence ID" value="KRL02239.1"/>
    <property type="molecule type" value="Genomic_DNA"/>
</dbReference>
<gene>
    <name evidence="1" type="ORF">FC92_GL002185</name>
</gene>
<dbReference type="SUPFAM" id="SSF55961">
    <property type="entry name" value="Bet v1-like"/>
    <property type="match status" value="1"/>
</dbReference>
<dbReference type="AlphaFoldDB" id="A0A0R1M2H5"/>
<dbReference type="Proteomes" id="UP000051448">
    <property type="component" value="Unassembled WGS sequence"/>
</dbReference>
<comment type="caution">
    <text evidence="1">The sequence shown here is derived from an EMBL/GenBank/DDBJ whole genome shotgun (WGS) entry which is preliminary data.</text>
</comment>
<dbReference type="STRING" id="1423759.FC92_GL002185"/>